<proteinExistence type="predicted"/>
<evidence type="ECO:0000313" key="4">
    <source>
        <dbReference type="Proteomes" id="UP001175261"/>
    </source>
</evidence>
<feature type="compositionally biased region" description="Low complexity" evidence="1">
    <location>
        <begin position="97"/>
        <end position="112"/>
    </location>
</feature>
<keyword evidence="2" id="KW-0812">Transmembrane</keyword>
<keyword evidence="2" id="KW-0472">Membrane</keyword>
<dbReference type="Proteomes" id="UP001175261">
    <property type="component" value="Unassembled WGS sequence"/>
</dbReference>
<dbReference type="AlphaFoldDB" id="A0AA39GJQ2"/>
<accession>A0AA39GJQ2</accession>
<name>A0AA39GJQ2_SARSR</name>
<evidence type="ECO:0000256" key="1">
    <source>
        <dbReference type="SAM" id="MobiDB-lite"/>
    </source>
</evidence>
<evidence type="ECO:0000313" key="3">
    <source>
        <dbReference type="EMBL" id="KAK0388627.1"/>
    </source>
</evidence>
<feature type="region of interest" description="Disordered" evidence="1">
    <location>
        <begin position="73"/>
        <end position="112"/>
    </location>
</feature>
<gene>
    <name evidence="3" type="ORF">NLU13_4870</name>
</gene>
<sequence>MAMLNPVNALIVPFLFITTIPLAIFASITTLVAFSILSLRVIVVYLDLALSMLPRPVAYKDRLKHLSAPSSIASASVPNSRSSSPTLVHRRRRRRSSATSLPSASSATSLTDSRGLGLIPSIGAGRDYEGIGGWRVGGTAADDEAWTSVSNPRLELPGGDHLHQYRHHHTSSTNIGNSSKLYHHHRSLSGGPATPGDVGYLMMKSRTRSPEATAMTRLVIPNSSRARTPPVPRSAPNGTLGDSYFPASHTHSPSKATRRPSVSAEH</sequence>
<organism evidence="3 4">
    <name type="scientific">Sarocladium strictum</name>
    <name type="common">Black bundle disease fungus</name>
    <name type="synonym">Acremonium strictum</name>
    <dbReference type="NCBI Taxonomy" id="5046"/>
    <lineage>
        <taxon>Eukaryota</taxon>
        <taxon>Fungi</taxon>
        <taxon>Dikarya</taxon>
        <taxon>Ascomycota</taxon>
        <taxon>Pezizomycotina</taxon>
        <taxon>Sordariomycetes</taxon>
        <taxon>Hypocreomycetidae</taxon>
        <taxon>Hypocreales</taxon>
        <taxon>Sarocladiaceae</taxon>
        <taxon>Sarocladium</taxon>
    </lineage>
</organism>
<evidence type="ECO:0000256" key="2">
    <source>
        <dbReference type="SAM" id="Phobius"/>
    </source>
</evidence>
<keyword evidence="2" id="KW-1133">Transmembrane helix</keyword>
<feature type="transmembrane region" description="Helical" evidence="2">
    <location>
        <begin position="7"/>
        <end position="26"/>
    </location>
</feature>
<dbReference type="EMBL" id="JAPDFR010000003">
    <property type="protein sequence ID" value="KAK0388627.1"/>
    <property type="molecule type" value="Genomic_DNA"/>
</dbReference>
<feature type="region of interest" description="Disordered" evidence="1">
    <location>
        <begin position="217"/>
        <end position="266"/>
    </location>
</feature>
<feature type="compositionally biased region" description="Low complexity" evidence="1">
    <location>
        <begin position="73"/>
        <end position="87"/>
    </location>
</feature>
<reference evidence="3" key="1">
    <citation type="submission" date="2022-10" db="EMBL/GenBank/DDBJ databases">
        <title>Determination and structural analysis of whole genome sequence of Sarocladium strictum F4-1.</title>
        <authorList>
            <person name="Hu L."/>
            <person name="Jiang Y."/>
        </authorList>
    </citation>
    <scope>NUCLEOTIDE SEQUENCE</scope>
    <source>
        <strain evidence="3">F4-1</strain>
    </source>
</reference>
<protein>
    <submittedName>
        <fullName evidence="3">Uncharacterized protein</fullName>
    </submittedName>
</protein>
<keyword evidence="4" id="KW-1185">Reference proteome</keyword>
<comment type="caution">
    <text evidence="3">The sequence shown here is derived from an EMBL/GenBank/DDBJ whole genome shotgun (WGS) entry which is preliminary data.</text>
</comment>